<proteinExistence type="predicted"/>
<sequence length="412" mass="48491">MKVRYSYKNELFDDIRDIVFNNKLEINFPYIFEEYIPFQIFVSGRTIFKGVGIVYDDMYLDKSINTDEIIDEKYLNNVFNDYLIKNDFDFNDNSAISLSGGVDSSVVALVLQPELSYTGFYSDEGYDETVRATEIYKIIKSNHFEYCLIEKDFIDNVFECVNIFCTPIAGMGSVMEFALLKNFLRDNPGVNQILFGNGGDEIFMGYFFNHFIMQDIAKIISTPTSYMPNFYESKIRLINNIIDMTVIYSLNRASEDYIRLYSHNTINMFKMLFKDKSYILDKLLSININIILPSLLHLNSQMCRYFNVNEYNPIANSYLINKAKSLNSPFTDIPKKVLRDSVSNMPISIKNDLNKNGFPIPFHKWFEVDRLFKEYYEAFLKRKYIDIEPYCGINRFSWGIFQTELFLRRFHE</sequence>
<dbReference type="AlphaFoldDB" id="A0A6M3KIM7"/>
<reference evidence="2" key="1">
    <citation type="submission" date="2020-03" db="EMBL/GenBank/DDBJ databases">
        <title>The deep terrestrial virosphere.</title>
        <authorList>
            <person name="Holmfeldt K."/>
            <person name="Nilsson E."/>
            <person name="Simone D."/>
            <person name="Lopez-Fernandez M."/>
            <person name="Wu X."/>
            <person name="de Brujin I."/>
            <person name="Lundin D."/>
            <person name="Andersson A."/>
            <person name="Bertilsson S."/>
            <person name="Dopson M."/>
        </authorList>
    </citation>
    <scope>NUCLEOTIDE SEQUENCE</scope>
    <source>
        <strain evidence="2">MM415A00503</strain>
    </source>
</reference>
<feature type="domain" description="Asparagine synthetase" evidence="1">
    <location>
        <begin position="96"/>
        <end position="380"/>
    </location>
</feature>
<dbReference type="EMBL" id="MT142466">
    <property type="protein sequence ID" value="QJA81672.1"/>
    <property type="molecule type" value="Genomic_DNA"/>
</dbReference>
<protein>
    <submittedName>
        <fullName evidence="2">Putative asparagine synthase</fullName>
    </submittedName>
</protein>
<organism evidence="2">
    <name type="scientific">viral metagenome</name>
    <dbReference type="NCBI Taxonomy" id="1070528"/>
    <lineage>
        <taxon>unclassified sequences</taxon>
        <taxon>metagenomes</taxon>
        <taxon>organismal metagenomes</taxon>
    </lineage>
</organism>
<evidence type="ECO:0000259" key="1">
    <source>
        <dbReference type="Pfam" id="PF00733"/>
    </source>
</evidence>
<dbReference type="PANTHER" id="PTHR43284">
    <property type="entry name" value="ASPARAGINE SYNTHETASE (GLUTAMINE-HYDROLYZING)"/>
    <property type="match status" value="1"/>
</dbReference>
<evidence type="ECO:0000313" key="2">
    <source>
        <dbReference type="EMBL" id="QJA81672.1"/>
    </source>
</evidence>
<gene>
    <name evidence="2" type="ORF">MM415A00503_0027</name>
</gene>
<dbReference type="InterPro" id="IPR014729">
    <property type="entry name" value="Rossmann-like_a/b/a_fold"/>
</dbReference>
<dbReference type="SUPFAM" id="SSF52402">
    <property type="entry name" value="Adenine nucleotide alpha hydrolases-like"/>
    <property type="match status" value="1"/>
</dbReference>
<dbReference type="GO" id="GO:0006529">
    <property type="term" value="P:asparagine biosynthetic process"/>
    <property type="evidence" value="ECO:0007669"/>
    <property type="project" value="InterPro"/>
</dbReference>
<dbReference type="Pfam" id="PF00733">
    <property type="entry name" value="Asn_synthase"/>
    <property type="match status" value="1"/>
</dbReference>
<dbReference type="Gene3D" id="3.40.50.620">
    <property type="entry name" value="HUPs"/>
    <property type="match status" value="1"/>
</dbReference>
<name>A0A6M3KIM7_9ZZZZ</name>
<dbReference type="PANTHER" id="PTHR43284:SF1">
    <property type="entry name" value="ASPARAGINE SYNTHETASE"/>
    <property type="match status" value="1"/>
</dbReference>
<dbReference type="InterPro" id="IPR001962">
    <property type="entry name" value="Asn_synthase"/>
</dbReference>
<accession>A0A6M3KIM7</accession>
<dbReference type="InterPro" id="IPR051786">
    <property type="entry name" value="ASN_synthetase/amidase"/>
</dbReference>
<dbReference type="GO" id="GO:0004066">
    <property type="term" value="F:asparagine synthase (glutamine-hydrolyzing) activity"/>
    <property type="evidence" value="ECO:0007669"/>
    <property type="project" value="InterPro"/>
</dbReference>